<keyword evidence="2" id="KW-1185">Reference proteome</keyword>
<dbReference type="AlphaFoldDB" id="A0A4Y8SFN1"/>
<name>A0A4Y8SFN1_9SPHI</name>
<accession>A0A4Y8SFN1</accession>
<sequence length="87" mass="10386">MSYEMITTGDTGGVEFLHITSTVFRKWKVWRVQFHDGKETFLFKCGNEWWCWSRCYLNKTAVRAVEECIEAIIIRKQLQAIFKFTIN</sequence>
<organism evidence="1 2">
    <name type="scientific">Mucilaginibacter psychrotolerans</name>
    <dbReference type="NCBI Taxonomy" id="1524096"/>
    <lineage>
        <taxon>Bacteria</taxon>
        <taxon>Pseudomonadati</taxon>
        <taxon>Bacteroidota</taxon>
        <taxon>Sphingobacteriia</taxon>
        <taxon>Sphingobacteriales</taxon>
        <taxon>Sphingobacteriaceae</taxon>
        <taxon>Mucilaginibacter</taxon>
    </lineage>
</organism>
<protein>
    <submittedName>
        <fullName evidence="1">Uncharacterized protein</fullName>
    </submittedName>
</protein>
<gene>
    <name evidence="1" type="ORF">E2R66_11840</name>
</gene>
<proteinExistence type="predicted"/>
<evidence type="ECO:0000313" key="2">
    <source>
        <dbReference type="Proteomes" id="UP000297540"/>
    </source>
</evidence>
<evidence type="ECO:0000313" key="1">
    <source>
        <dbReference type="EMBL" id="TFF37491.1"/>
    </source>
</evidence>
<reference evidence="1 2" key="1">
    <citation type="journal article" date="2017" name="Int. J. Syst. Evol. Microbiol.">
        <title>Mucilaginibacterpsychrotolerans sp. nov., isolated from peatlands.</title>
        <authorList>
            <person name="Deng Y."/>
            <person name="Shen L."/>
            <person name="Xu B."/>
            <person name="Liu Y."/>
            <person name="Gu Z."/>
            <person name="Liu H."/>
            <person name="Zhou Y."/>
        </authorList>
    </citation>
    <scope>NUCLEOTIDE SEQUENCE [LARGE SCALE GENOMIC DNA]</scope>
    <source>
        <strain evidence="1 2">NH7-4</strain>
    </source>
</reference>
<comment type="caution">
    <text evidence="1">The sequence shown here is derived from an EMBL/GenBank/DDBJ whole genome shotgun (WGS) entry which is preliminary data.</text>
</comment>
<dbReference type="EMBL" id="SOZE01000010">
    <property type="protein sequence ID" value="TFF37491.1"/>
    <property type="molecule type" value="Genomic_DNA"/>
</dbReference>
<dbReference type="Proteomes" id="UP000297540">
    <property type="component" value="Unassembled WGS sequence"/>
</dbReference>